<dbReference type="AlphaFoldDB" id="A0A7K4FNR8"/>
<accession>A0A7K4FNR8</accession>
<evidence type="ECO:0000256" key="2">
    <source>
        <dbReference type="ARBA" id="ARBA00023186"/>
    </source>
</evidence>
<dbReference type="GO" id="GO:0051087">
    <property type="term" value="F:protein-folding chaperone binding"/>
    <property type="evidence" value="ECO:0007669"/>
    <property type="project" value="InterPro"/>
</dbReference>
<comment type="function">
    <text evidence="3">Participates actively in the response to hyperosmotic and heat shock by preventing the aggregation of stress-denatured proteins, in association with DnaK and GrpE. It is the nucleotide exchange factor for DnaK and may function as a thermosensor. Unfolded proteins bind initially to DnaJ; upon interaction with the DnaJ-bound protein, DnaK hydrolyzes its bound ATP, resulting in the formation of a stable complex. GrpE releases ADP from DnaK; ATP binding to DnaK triggers the release of the substrate protein, thus completing the reaction cycle. Several rounds of ATP-dependent interactions between DnaJ, DnaK and GrpE are required for fully efficient folding.</text>
</comment>
<dbReference type="InterPro" id="IPR000740">
    <property type="entry name" value="GrpE"/>
</dbReference>
<dbReference type="GO" id="GO:0006457">
    <property type="term" value="P:protein folding"/>
    <property type="evidence" value="ECO:0007669"/>
    <property type="project" value="InterPro"/>
</dbReference>
<dbReference type="Proteomes" id="UP000546917">
    <property type="component" value="Unassembled WGS sequence"/>
</dbReference>
<reference evidence="5 6" key="1">
    <citation type="submission" date="2020-05" db="EMBL/GenBank/DDBJ databases">
        <authorList>
            <person name="Zhang R."/>
        </authorList>
    </citation>
    <scope>NUCLEOTIDE SEQUENCE [LARGE SCALE GENOMIC DNA]</scope>
    <source>
        <strain evidence="5 6">DSM 28986</strain>
    </source>
</reference>
<evidence type="ECO:0000256" key="3">
    <source>
        <dbReference type="HAMAP-Rule" id="MF_01151"/>
    </source>
</evidence>
<dbReference type="Pfam" id="PF01025">
    <property type="entry name" value="GrpE"/>
    <property type="match status" value="1"/>
</dbReference>
<comment type="subunit">
    <text evidence="3">Homodimer.</text>
</comment>
<organism evidence="5 6">
    <name type="scientific">Ferroplasma acidiphilum</name>
    <dbReference type="NCBI Taxonomy" id="74969"/>
    <lineage>
        <taxon>Archaea</taxon>
        <taxon>Methanobacteriati</taxon>
        <taxon>Thermoplasmatota</taxon>
        <taxon>Thermoplasmata</taxon>
        <taxon>Thermoplasmatales</taxon>
        <taxon>Ferroplasmaceae</taxon>
        <taxon>Ferroplasma</taxon>
    </lineage>
</organism>
<dbReference type="HAMAP" id="MF_01151">
    <property type="entry name" value="GrpE"/>
    <property type="match status" value="1"/>
</dbReference>
<dbReference type="GO" id="GO:0005737">
    <property type="term" value="C:cytoplasm"/>
    <property type="evidence" value="ECO:0007669"/>
    <property type="project" value="UniProtKB-SubCell"/>
</dbReference>
<keyword evidence="3" id="KW-0963">Cytoplasm</keyword>
<comment type="subcellular location">
    <subcellularLocation>
        <location evidence="3">Cytoplasm</location>
    </subcellularLocation>
</comment>
<dbReference type="CDD" id="cd00446">
    <property type="entry name" value="GrpE"/>
    <property type="match status" value="1"/>
</dbReference>
<dbReference type="PANTHER" id="PTHR21237">
    <property type="entry name" value="GRPE PROTEIN"/>
    <property type="match status" value="1"/>
</dbReference>
<keyword evidence="3" id="KW-0346">Stress response</keyword>
<evidence type="ECO:0000256" key="4">
    <source>
        <dbReference type="RuleBase" id="RU004478"/>
    </source>
</evidence>
<dbReference type="PRINTS" id="PR00773">
    <property type="entry name" value="GRPEPROTEIN"/>
</dbReference>
<evidence type="ECO:0000313" key="6">
    <source>
        <dbReference type="Proteomes" id="UP000546917"/>
    </source>
</evidence>
<gene>
    <name evidence="3" type="primary">grpE</name>
    <name evidence="5" type="ORF">HLB00_02565</name>
</gene>
<dbReference type="EMBL" id="JABGBP010000080">
    <property type="protein sequence ID" value="NOL59717.1"/>
    <property type="molecule type" value="Genomic_DNA"/>
</dbReference>
<dbReference type="SUPFAM" id="SSF58014">
    <property type="entry name" value="Coiled-coil domain of nucleotide exchange factor GrpE"/>
    <property type="match status" value="1"/>
</dbReference>
<dbReference type="InterPro" id="IPR013805">
    <property type="entry name" value="GrpE_CC"/>
</dbReference>
<dbReference type="InterPro" id="IPR009012">
    <property type="entry name" value="GrpE_head"/>
</dbReference>
<dbReference type="GO" id="GO:0051082">
    <property type="term" value="F:unfolded protein binding"/>
    <property type="evidence" value="ECO:0007669"/>
    <property type="project" value="TreeGrafter"/>
</dbReference>
<keyword evidence="2 3" id="KW-0143">Chaperone</keyword>
<sequence>MMNHKEYNRPLEFDIEQVRKRNKMKDREEMKKYKQLYTDTMSDLNDYKSLYVRQRSEMENYSKYKEREIENIRKNASSDLIKELLPVLDTLDAGITHDPKLEPVRSQLLKVLQSHGLQVLEVKGTKYDPNLEEAVGVLDQGEDGTVLEEVQKGYTLNGDVLRTSKVIVSKR</sequence>
<dbReference type="SUPFAM" id="SSF51064">
    <property type="entry name" value="Head domain of nucleotide exchange factor GrpE"/>
    <property type="match status" value="1"/>
</dbReference>
<name>A0A7K4FNR8_9ARCH</name>
<dbReference type="GO" id="GO:0042803">
    <property type="term" value="F:protein homodimerization activity"/>
    <property type="evidence" value="ECO:0007669"/>
    <property type="project" value="InterPro"/>
</dbReference>
<proteinExistence type="inferred from homology"/>
<evidence type="ECO:0000256" key="1">
    <source>
        <dbReference type="ARBA" id="ARBA00009054"/>
    </source>
</evidence>
<dbReference type="PANTHER" id="PTHR21237:SF23">
    <property type="entry name" value="GRPE PROTEIN HOMOLOG, MITOCHONDRIAL"/>
    <property type="match status" value="1"/>
</dbReference>
<dbReference type="Gene3D" id="2.30.22.10">
    <property type="entry name" value="Head domain of nucleotide exchange factor GrpE"/>
    <property type="match status" value="1"/>
</dbReference>
<comment type="similarity">
    <text evidence="1 3 4">Belongs to the GrpE family.</text>
</comment>
<dbReference type="Gene3D" id="3.90.20.20">
    <property type="match status" value="1"/>
</dbReference>
<protein>
    <recommendedName>
        <fullName evidence="3">Protein GrpE</fullName>
    </recommendedName>
    <alternativeName>
        <fullName evidence="3">HSP-70 cofactor</fullName>
    </alternativeName>
</protein>
<dbReference type="GO" id="GO:0000774">
    <property type="term" value="F:adenyl-nucleotide exchange factor activity"/>
    <property type="evidence" value="ECO:0007669"/>
    <property type="project" value="InterPro"/>
</dbReference>
<comment type="caution">
    <text evidence="5">The sequence shown here is derived from an EMBL/GenBank/DDBJ whole genome shotgun (WGS) entry which is preliminary data.</text>
</comment>
<evidence type="ECO:0000313" key="5">
    <source>
        <dbReference type="EMBL" id="NOL59717.1"/>
    </source>
</evidence>